<protein>
    <submittedName>
        <fullName evidence="6">ATP-binding cassette subfamily F protein uup</fullName>
    </submittedName>
</protein>
<keyword evidence="7" id="KW-1185">Reference proteome</keyword>
<evidence type="ECO:0000313" key="6">
    <source>
        <dbReference type="EMBL" id="NYD31404.1"/>
    </source>
</evidence>
<evidence type="ECO:0000256" key="1">
    <source>
        <dbReference type="ARBA" id="ARBA00022741"/>
    </source>
</evidence>
<evidence type="ECO:0000256" key="4">
    <source>
        <dbReference type="SAM" id="MobiDB-lite"/>
    </source>
</evidence>
<dbReference type="InterPro" id="IPR003593">
    <property type="entry name" value="AAA+_ATPase"/>
</dbReference>
<feature type="compositionally biased region" description="Basic and acidic residues" evidence="4">
    <location>
        <begin position="507"/>
        <end position="517"/>
    </location>
</feature>
<gene>
    <name evidence="6" type="ORF">BJ958_002950</name>
</gene>
<dbReference type="InterPro" id="IPR051309">
    <property type="entry name" value="ABCF_ATPase"/>
</dbReference>
<feature type="coiled-coil region" evidence="3">
    <location>
        <begin position="535"/>
        <end position="586"/>
    </location>
</feature>
<feature type="domain" description="ABC transporter" evidence="5">
    <location>
        <begin position="8"/>
        <end position="222"/>
    </location>
</feature>
<dbReference type="InterPro" id="IPR032781">
    <property type="entry name" value="ABC_tran_Xtn"/>
</dbReference>
<evidence type="ECO:0000313" key="7">
    <source>
        <dbReference type="Proteomes" id="UP000582231"/>
    </source>
</evidence>
<evidence type="ECO:0000259" key="5">
    <source>
        <dbReference type="PROSITE" id="PS50893"/>
    </source>
</evidence>
<feature type="domain" description="ABC transporter" evidence="5">
    <location>
        <begin position="286"/>
        <end position="504"/>
    </location>
</feature>
<dbReference type="InterPro" id="IPR017871">
    <property type="entry name" value="ABC_transporter-like_CS"/>
</dbReference>
<dbReference type="PROSITE" id="PS50893">
    <property type="entry name" value="ABC_TRANSPORTER_2"/>
    <property type="match status" value="2"/>
</dbReference>
<feature type="region of interest" description="Disordered" evidence="4">
    <location>
        <begin position="507"/>
        <end position="531"/>
    </location>
</feature>
<dbReference type="SMART" id="SM00382">
    <property type="entry name" value="AAA"/>
    <property type="match status" value="2"/>
</dbReference>
<accession>A0A852RU28</accession>
<dbReference type="GO" id="GO:0016887">
    <property type="term" value="F:ATP hydrolysis activity"/>
    <property type="evidence" value="ECO:0007669"/>
    <property type="project" value="InterPro"/>
</dbReference>
<evidence type="ECO:0000256" key="2">
    <source>
        <dbReference type="ARBA" id="ARBA00022840"/>
    </source>
</evidence>
<keyword evidence="1" id="KW-0547">Nucleotide-binding</keyword>
<dbReference type="RefSeq" id="WP_179727564.1">
    <property type="nucleotide sequence ID" value="NZ_BAABEF010000001.1"/>
</dbReference>
<proteinExistence type="predicted"/>
<dbReference type="Proteomes" id="UP000582231">
    <property type="component" value="Unassembled WGS sequence"/>
</dbReference>
<dbReference type="Gene3D" id="3.40.50.300">
    <property type="entry name" value="P-loop containing nucleotide triphosphate hydrolases"/>
    <property type="match status" value="2"/>
</dbReference>
<dbReference type="AlphaFoldDB" id="A0A852RU28"/>
<dbReference type="PROSITE" id="PS00211">
    <property type="entry name" value="ABC_TRANSPORTER_1"/>
    <property type="match status" value="1"/>
</dbReference>
<reference evidence="6 7" key="1">
    <citation type="submission" date="2020-07" db="EMBL/GenBank/DDBJ databases">
        <title>Sequencing the genomes of 1000 actinobacteria strains.</title>
        <authorList>
            <person name="Klenk H.-P."/>
        </authorList>
    </citation>
    <scope>NUCLEOTIDE SEQUENCE [LARGE SCALE GENOMIC DNA]</scope>
    <source>
        <strain evidence="6 7">DSM 19082</strain>
    </source>
</reference>
<keyword evidence="2 6" id="KW-0067">ATP-binding</keyword>
<organism evidence="6 7">
    <name type="scientific">Nocardioides kongjuensis</name>
    <dbReference type="NCBI Taxonomy" id="349522"/>
    <lineage>
        <taxon>Bacteria</taxon>
        <taxon>Bacillati</taxon>
        <taxon>Actinomycetota</taxon>
        <taxon>Actinomycetes</taxon>
        <taxon>Propionibacteriales</taxon>
        <taxon>Nocardioidaceae</taxon>
        <taxon>Nocardioides</taxon>
    </lineage>
</organism>
<dbReference type="GO" id="GO:0005524">
    <property type="term" value="F:ATP binding"/>
    <property type="evidence" value="ECO:0007669"/>
    <property type="project" value="UniProtKB-KW"/>
</dbReference>
<dbReference type="CDD" id="cd03221">
    <property type="entry name" value="ABCF_EF-3"/>
    <property type="match status" value="2"/>
</dbReference>
<comment type="caution">
    <text evidence="6">The sequence shown here is derived from an EMBL/GenBank/DDBJ whole genome shotgun (WGS) entry which is preliminary data.</text>
</comment>
<evidence type="ECO:0000256" key="3">
    <source>
        <dbReference type="SAM" id="Coils"/>
    </source>
</evidence>
<dbReference type="PANTHER" id="PTHR42855">
    <property type="entry name" value="ABC TRANSPORTER ATP-BINDING SUBUNIT"/>
    <property type="match status" value="1"/>
</dbReference>
<sequence>MAEPRSLLNLERVSKSYGIRPLLTDVSLGVGAGERIGIVGRNGDGKTTLLRIMTGTEEPDEGRVSRQRGLLLGVLSQQDDFDDTHTVREVVLQGKADHEWAADARLREIVDVLLAGVDLDRAVHGLSGGERRRCALAGLLLGDHDLIVLDEPTNHLDVEAVAWLAAHLASRSSALVVVTHDRWFLDAVCQQTWEVHDGVVDLYEGGYAAFVLAKAERQRQAAASEQRRQNLVRKELAWLRRGAPARTSKPKFRIDAANALIEDVPPPRDRLELQKFATQRLGKDVIDIEDVDFSRGTRQLLSHATWRLGPGDRVGLVGVNGAGKTSVLSLLSGEAAPSAGKVRHGRTVALQHLSQNVEFDDPEARVLATVESIRRVTRTADGEISATSMLERFGFTGDRLTARIGDLSGGERRRFQLLRLLLTEPNVLLLDEPTNDLDIETLNVLEDFLDGWPGTLVVVSHDRYFLERVTDSVWALLGDGQISMLPRGVDEYLERRAQAMHLDTPSDRSIERLERPGSAKAKSGSAEERAAKKTVARLDKVLERLSAREAELTADLAAHATDPERLTAIGVELTALQEEKEAAELEWLEAAELLE</sequence>
<dbReference type="InterPro" id="IPR003439">
    <property type="entry name" value="ABC_transporter-like_ATP-bd"/>
</dbReference>
<dbReference type="SUPFAM" id="SSF52540">
    <property type="entry name" value="P-loop containing nucleoside triphosphate hydrolases"/>
    <property type="match status" value="2"/>
</dbReference>
<dbReference type="EMBL" id="JACCBF010000001">
    <property type="protein sequence ID" value="NYD31404.1"/>
    <property type="molecule type" value="Genomic_DNA"/>
</dbReference>
<keyword evidence="3" id="KW-0175">Coiled coil</keyword>
<dbReference type="PANTHER" id="PTHR42855:SF1">
    <property type="entry name" value="ABC TRANSPORTER DOMAIN-CONTAINING PROTEIN"/>
    <property type="match status" value="1"/>
</dbReference>
<name>A0A852RU28_9ACTN</name>
<dbReference type="Pfam" id="PF00005">
    <property type="entry name" value="ABC_tran"/>
    <property type="match status" value="2"/>
</dbReference>
<dbReference type="Pfam" id="PF12848">
    <property type="entry name" value="ABC_tran_Xtn"/>
    <property type="match status" value="1"/>
</dbReference>
<dbReference type="InterPro" id="IPR027417">
    <property type="entry name" value="P-loop_NTPase"/>
</dbReference>